<dbReference type="Gene3D" id="3.20.20.100">
    <property type="entry name" value="NADP-dependent oxidoreductase domain"/>
    <property type="match status" value="1"/>
</dbReference>
<name>A0A0M3UGW5_9MICC</name>
<dbReference type="RefSeq" id="WP_062009108.1">
    <property type="nucleotide sequence ID" value="NZ_CP012677.1"/>
</dbReference>
<dbReference type="PATRIC" id="fig|656366.3.peg.3959"/>
<dbReference type="InterPro" id="IPR036812">
    <property type="entry name" value="NAD(P)_OxRdtase_dom_sf"/>
</dbReference>
<dbReference type="GO" id="GO:0016491">
    <property type="term" value="F:oxidoreductase activity"/>
    <property type="evidence" value="ECO:0007669"/>
    <property type="project" value="InterPro"/>
</dbReference>
<evidence type="ECO:0000259" key="1">
    <source>
        <dbReference type="Pfam" id="PF00248"/>
    </source>
</evidence>
<dbReference type="CDD" id="cd19162">
    <property type="entry name" value="AKR_FDH"/>
    <property type="match status" value="1"/>
</dbReference>
<dbReference type="InterPro" id="IPR020471">
    <property type="entry name" value="AKR"/>
</dbReference>
<dbReference type="KEGG" id="aaq:AOC05_18360"/>
<dbReference type="GO" id="GO:0005829">
    <property type="term" value="C:cytosol"/>
    <property type="evidence" value="ECO:0007669"/>
    <property type="project" value="TreeGrafter"/>
</dbReference>
<evidence type="ECO:0000313" key="3">
    <source>
        <dbReference type="Proteomes" id="UP000062833"/>
    </source>
</evidence>
<dbReference type="Pfam" id="PF00248">
    <property type="entry name" value="Aldo_ket_red"/>
    <property type="match status" value="1"/>
</dbReference>
<reference evidence="3" key="1">
    <citation type="submission" date="2015-09" db="EMBL/GenBank/DDBJ databases">
        <title>Complete genome of Arthrobacter alpinus strain R3.8.</title>
        <authorList>
            <person name="See-Too W.S."/>
            <person name="Chan K.G."/>
        </authorList>
    </citation>
    <scope>NUCLEOTIDE SEQUENCE [LARGE SCALE GENOMIC DNA]</scope>
    <source>
        <strain evidence="3">R3.8</strain>
    </source>
</reference>
<keyword evidence="3" id="KW-1185">Reference proteome</keyword>
<proteinExistence type="predicted"/>
<dbReference type="EMBL" id="CP012677">
    <property type="protein sequence ID" value="ALE93825.1"/>
    <property type="molecule type" value="Genomic_DNA"/>
</dbReference>
<dbReference type="PANTHER" id="PTHR42686:SF1">
    <property type="entry name" value="GH17980P-RELATED"/>
    <property type="match status" value="1"/>
</dbReference>
<organism evidence="2 3">
    <name type="scientific">Arthrobacter alpinus</name>
    <dbReference type="NCBI Taxonomy" id="656366"/>
    <lineage>
        <taxon>Bacteria</taxon>
        <taxon>Bacillati</taxon>
        <taxon>Actinomycetota</taxon>
        <taxon>Actinomycetes</taxon>
        <taxon>Micrococcales</taxon>
        <taxon>Micrococcaceae</taxon>
        <taxon>Arthrobacter</taxon>
    </lineage>
</organism>
<dbReference type="AlphaFoldDB" id="A0A0M3UGW5"/>
<dbReference type="InterPro" id="IPR023210">
    <property type="entry name" value="NADP_OxRdtase_dom"/>
</dbReference>
<dbReference type="InterPro" id="IPR044477">
    <property type="entry name" value="FDH-like"/>
</dbReference>
<dbReference type="OrthoDB" id="9768851at2"/>
<sequence>MSVPELGRLGFGAAGIGNLYRAMDDAVATATIAAAWDTGIRYFDTAPHYGLGLSERRVGAFLATKPRNEFVISTKVGRILEPAFNPSGARDAEGFDVPADAVRRWDPSEAGIRRSLEDSLTRLGLDRIDIAYLHDPDVYDLEAGISQALPALEKLRAEGLVGAIGVGANSAHALRECVQAADLDLIMLAGRYTLLEQPAAAALLPLCAERGVGVANCGAFNSGLLARPVVPADAHYNYEPAPAAIVARARALAACCEEFGVELPTAALHFAANHPVVRTVVVGASRPEQITQSAQRMSTPVPAGLWNEMVDRGLLAGELVHG</sequence>
<gene>
    <name evidence="2" type="ORF">AOC05_18360</name>
</gene>
<dbReference type="PANTHER" id="PTHR42686">
    <property type="entry name" value="GH17980P-RELATED"/>
    <property type="match status" value="1"/>
</dbReference>
<evidence type="ECO:0000313" key="2">
    <source>
        <dbReference type="EMBL" id="ALE93825.1"/>
    </source>
</evidence>
<dbReference type="SUPFAM" id="SSF51430">
    <property type="entry name" value="NAD(P)-linked oxidoreductase"/>
    <property type="match status" value="1"/>
</dbReference>
<feature type="domain" description="NADP-dependent oxidoreductase" evidence="1">
    <location>
        <begin position="8"/>
        <end position="303"/>
    </location>
</feature>
<accession>A0A0M3UGW5</accession>
<protein>
    <submittedName>
        <fullName evidence="2">Aldo/keto reductase</fullName>
    </submittedName>
</protein>
<dbReference type="Proteomes" id="UP000062833">
    <property type="component" value="Chromosome"/>
</dbReference>